<dbReference type="InParanoid" id="D6TTY5"/>
<feature type="transmembrane region" description="Helical" evidence="1">
    <location>
        <begin position="168"/>
        <end position="189"/>
    </location>
</feature>
<accession>D6TTY5</accession>
<gene>
    <name evidence="2" type="ORF">Krac_4889</name>
</gene>
<dbReference type="Proteomes" id="UP000004508">
    <property type="component" value="Unassembled WGS sequence"/>
</dbReference>
<name>D6TTY5_KTERA</name>
<feature type="transmembrane region" description="Helical" evidence="1">
    <location>
        <begin position="61"/>
        <end position="82"/>
    </location>
</feature>
<dbReference type="EMBL" id="ADVG01000003">
    <property type="protein sequence ID" value="EFH83886.1"/>
    <property type="molecule type" value="Genomic_DNA"/>
</dbReference>
<evidence type="ECO:0008006" key="4">
    <source>
        <dbReference type="Google" id="ProtNLM"/>
    </source>
</evidence>
<reference evidence="2 3" key="1">
    <citation type="journal article" date="2011" name="Stand. Genomic Sci.">
        <title>Non-contiguous finished genome sequence and contextual data of the filamentous soil bacterium Ktedonobacter racemifer type strain (SOSP1-21).</title>
        <authorList>
            <person name="Chang Y.J."/>
            <person name="Land M."/>
            <person name="Hauser L."/>
            <person name="Chertkov O."/>
            <person name="Del Rio T.G."/>
            <person name="Nolan M."/>
            <person name="Copeland A."/>
            <person name="Tice H."/>
            <person name="Cheng J.F."/>
            <person name="Lucas S."/>
            <person name="Han C."/>
            <person name="Goodwin L."/>
            <person name="Pitluck S."/>
            <person name="Ivanova N."/>
            <person name="Ovchinikova G."/>
            <person name="Pati A."/>
            <person name="Chen A."/>
            <person name="Palaniappan K."/>
            <person name="Mavromatis K."/>
            <person name="Liolios K."/>
            <person name="Brettin T."/>
            <person name="Fiebig A."/>
            <person name="Rohde M."/>
            <person name="Abt B."/>
            <person name="Goker M."/>
            <person name="Detter J.C."/>
            <person name="Woyke T."/>
            <person name="Bristow J."/>
            <person name="Eisen J.A."/>
            <person name="Markowitz V."/>
            <person name="Hugenholtz P."/>
            <person name="Kyrpides N.C."/>
            <person name="Klenk H.P."/>
            <person name="Lapidus A."/>
        </authorList>
    </citation>
    <scope>NUCLEOTIDE SEQUENCE [LARGE SCALE GENOMIC DNA]</scope>
    <source>
        <strain evidence="3">DSM 44963</strain>
    </source>
</reference>
<dbReference type="STRING" id="485913.Krac_4889"/>
<dbReference type="AlphaFoldDB" id="D6TTY5"/>
<dbReference type="OrthoDB" id="158328at2"/>
<feature type="transmembrane region" description="Helical" evidence="1">
    <location>
        <begin position="20"/>
        <end position="41"/>
    </location>
</feature>
<keyword evidence="1" id="KW-0812">Transmembrane</keyword>
<dbReference type="InterPro" id="IPR009339">
    <property type="entry name" value="DUF998"/>
</dbReference>
<dbReference type="Pfam" id="PF06197">
    <property type="entry name" value="DUF998"/>
    <property type="match status" value="1"/>
</dbReference>
<dbReference type="eggNOG" id="COG3371">
    <property type="taxonomic scope" value="Bacteria"/>
</dbReference>
<organism evidence="2 3">
    <name type="scientific">Ktedonobacter racemifer DSM 44963</name>
    <dbReference type="NCBI Taxonomy" id="485913"/>
    <lineage>
        <taxon>Bacteria</taxon>
        <taxon>Bacillati</taxon>
        <taxon>Chloroflexota</taxon>
        <taxon>Ktedonobacteria</taxon>
        <taxon>Ktedonobacterales</taxon>
        <taxon>Ktedonobacteraceae</taxon>
        <taxon>Ktedonobacter</taxon>
    </lineage>
</organism>
<sequence length="227" mass="23640">MQHSISQAGTRAATKLTSVLLSGGMVAGPLYVIVGAIEMLTRPGYDPTRHDLSLMSNGNLGWIHISLFILTGLLTIAGALGMRRVLRGSRGGTWGPILLGIYGLGLIGAGFFIADPAHGFPPGTPADAHAVSWHGLLHFVSGAIGFIGLIAACFVLARRFAAQRLRGWAVYSATTGVLFFAAFVGIAVGSSAGGAIATVVILAFDVAVVLGWTWISVLSLRLLTMRT</sequence>
<evidence type="ECO:0000313" key="3">
    <source>
        <dbReference type="Proteomes" id="UP000004508"/>
    </source>
</evidence>
<keyword evidence="1" id="KW-0472">Membrane</keyword>
<keyword evidence="1" id="KW-1133">Transmembrane helix</keyword>
<keyword evidence="3" id="KW-1185">Reference proteome</keyword>
<evidence type="ECO:0000256" key="1">
    <source>
        <dbReference type="SAM" id="Phobius"/>
    </source>
</evidence>
<feature type="transmembrane region" description="Helical" evidence="1">
    <location>
        <begin position="94"/>
        <end position="113"/>
    </location>
</feature>
<evidence type="ECO:0000313" key="2">
    <source>
        <dbReference type="EMBL" id="EFH83886.1"/>
    </source>
</evidence>
<feature type="transmembrane region" description="Helical" evidence="1">
    <location>
        <begin position="133"/>
        <end position="156"/>
    </location>
</feature>
<feature type="transmembrane region" description="Helical" evidence="1">
    <location>
        <begin position="195"/>
        <end position="223"/>
    </location>
</feature>
<comment type="caution">
    <text evidence="2">The sequence shown here is derived from an EMBL/GenBank/DDBJ whole genome shotgun (WGS) entry which is preliminary data.</text>
</comment>
<proteinExistence type="predicted"/>
<protein>
    <recommendedName>
        <fullName evidence="4">DUF998 domain-containing protein</fullName>
    </recommendedName>
</protein>